<keyword evidence="3" id="KW-1185">Reference proteome</keyword>
<reference evidence="2" key="2">
    <citation type="submission" date="2023-05" db="EMBL/GenBank/DDBJ databases">
        <authorList>
            <person name="Fouks B."/>
        </authorList>
    </citation>
    <scope>NUCLEOTIDE SEQUENCE</scope>
    <source>
        <strain evidence="2">Stay&amp;Tobe</strain>
        <tissue evidence="2">Testes</tissue>
    </source>
</reference>
<reference evidence="2" key="1">
    <citation type="journal article" date="2023" name="IScience">
        <title>Live-bearing cockroach genome reveals convergent evolutionary mechanisms linked to viviparity in insects and beyond.</title>
        <authorList>
            <person name="Fouks B."/>
            <person name="Harrison M.C."/>
            <person name="Mikhailova A.A."/>
            <person name="Marchal E."/>
            <person name="English S."/>
            <person name="Carruthers M."/>
            <person name="Jennings E.C."/>
            <person name="Chiamaka E.L."/>
            <person name="Frigard R.A."/>
            <person name="Pippel M."/>
            <person name="Attardo G.M."/>
            <person name="Benoit J.B."/>
            <person name="Bornberg-Bauer E."/>
            <person name="Tobe S.S."/>
        </authorList>
    </citation>
    <scope>NUCLEOTIDE SEQUENCE</scope>
    <source>
        <strain evidence="2">Stay&amp;Tobe</strain>
    </source>
</reference>
<proteinExistence type="predicted"/>
<keyword evidence="1" id="KW-1133">Transmembrane helix</keyword>
<dbReference type="AlphaFoldDB" id="A0AAD8EDX5"/>
<gene>
    <name evidence="2" type="ORF">L9F63_019881</name>
</gene>
<keyword evidence="1" id="KW-0812">Transmembrane</keyword>
<organism evidence="2 3">
    <name type="scientific">Diploptera punctata</name>
    <name type="common">Pacific beetle cockroach</name>
    <dbReference type="NCBI Taxonomy" id="6984"/>
    <lineage>
        <taxon>Eukaryota</taxon>
        <taxon>Metazoa</taxon>
        <taxon>Ecdysozoa</taxon>
        <taxon>Arthropoda</taxon>
        <taxon>Hexapoda</taxon>
        <taxon>Insecta</taxon>
        <taxon>Pterygota</taxon>
        <taxon>Neoptera</taxon>
        <taxon>Polyneoptera</taxon>
        <taxon>Dictyoptera</taxon>
        <taxon>Blattodea</taxon>
        <taxon>Blaberoidea</taxon>
        <taxon>Blaberidae</taxon>
        <taxon>Diplopterinae</taxon>
        <taxon>Diploptera</taxon>
    </lineage>
</organism>
<dbReference type="EMBL" id="JASPKZ010007153">
    <property type="protein sequence ID" value="KAJ9586481.1"/>
    <property type="molecule type" value="Genomic_DNA"/>
</dbReference>
<feature type="non-terminal residue" evidence="2">
    <location>
        <position position="69"/>
    </location>
</feature>
<evidence type="ECO:0000313" key="2">
    <source>
        <dbReference type="EMBL" id="KAJ9586481.1"/>
    </source>
</evidence>
<name>A0AAD8EDX5_DIPPU</name>
<sequence>FYCLLHEIIFTSRCFHSLSYAIYVDYPAFLWQVMLTIVLVKFTFAPARIWIPKLPGLLLLHRGVGELPN</sequence>
<protein>
    <submittedName>
        <fullName evidence="2">Uncharacterized protein</fullName>
    </submittedName>
</protein>
<dbReference type="Proteomes" id="UP001233999">
    <property type="component" value="Unassembled WGS sequence"/>
</dbReference>
<comment type="caution">
    <text evidence="2">The sequence shown here is derived from an EMBL/GenBank/DDBJ whole genome shotgun (WGS) entry which is preliminary data.</text>
</comment>
<feature type="non-terminal residue" evidence="2">
    <location>
        <position position="1"/>
    </location>
</feature>
<feature type="transmembrane region" description="Helical" evidence="1">
    <location>
        <begin position="29"/>
        <end position="51"/>
    </location>
</feature>
<evidence type="ECO:0000256" key="1">
    <source>
        <dbReference type="SAM" id="Phobius"/>
    </source>
</evidence>
<accession>A0AAD8EDX5</accession>
<keyword evidence="1" id="KW-0472">Membrane</keyword>
<evidence type="ECO:0000313" key="3">
    <source>
        <dbReference type="Proteomes" id="UP001233999"/>
    </source>
</evidence>